<keyword evidence="2" id="KW-1185">Reference proteome</keyword>
<feature type="non-terminal residue" evidence="1">
    <location>
        <position position="1"/>
    </location>
</feature>
<evidence type="ECO:0000313" key="1">
    <source>
        <dbReference type="EMBL" id="KAL0571410.1"/>
    </source>
</evidence>
<gene>
    <name evidence="1" type="ORF">V5O48_010561</name>
</gene>
<dbReference type="InterPro" id="IPR040521">
    <property type="entry name" value="KDZ"/>
</dbReference>
<proteinExistence type="predicted"/>
<accession>A0ABR3F840</accession>
<dbReference type="Pfam" id="PF18758">
    <property type="entry name" value="KDZ"/>
    <property type="match status" value="1"/>
</dbReference>
<dbReference type="PANTHER" id="PTHR33096">
    <property type="entry name" value="CXC2 DOMAIN-CONTAINING PROTEIN"/>
    <property type="match status" value="1"/>
</dbReference>
<protein>
    <recommendedName>
        <fullName evidence="3">CxC2-like cysteine cluster KDZ transposase-associated domain-containing protein</fullName>
    </recommendedName>
</protein>
<dbReference type="PANTHER" id="PTHR33096:SF1">
    <property type="entry name" value="CXC1-LIKE CYSTEINE CLUSTER ASSOCIATED WITH KDZ TRANSPOSASES DOMAIN-CONTAINING PROTEIN"/>
    <property type="match status" value="1"/>
</dbReference>
<dbReference type="EMBL" id="JBAHYK010000775">
    <property type="protein sequence ID" value="KAL0571410.1"/>
    <property type="molecule type" value="Genomic_DNA"/>
</dbReference>
<reference evidence="1 2" key="1">
    <citation type="submission" date="2024-02" db="EMBL/GenBank/DDBJ databases">
        <title>A draft genome for the cacao thread blight pathogen Marasmius crinis-equi.</title>
        <authorList>
            <person name="Cohen S.P."/>
            <person name="Baruah I.K."/>
            <person name="Amoako-Attah I."/>
            <person name="Bukari Y."/>
            <person name="Meinhardt L.W."/>
            <person name="Bailey B.A."/>
        </authorList>
    </citation>
    <scope>NUCLEOTIDE SEQUENCE [LARGE SCALE GENOMIC DNA]</scope>
    <source>
        <strain evidence="1 2">GH-76</strain>
    </source>
</reference>
<sequence>WKESDVRGDDCEVHEKIYIKSCPCNSAAKQLLQRGLFPYAPLHPTLAVDIQVLEHVGQLFLQITPNQTAWCDTITNFLQSMGYNMNPLRRRFTNSFNWFSRLKKLTEAGMDGFVEKVWEMMKSEVAEDGDEPPTTPDQEAKEMDHTQYIFKRGRLNAPKLSWPSKYLRAQCPPCFGGAYSGVLNGLDFDAIFCVDACFTQKHNKGSRNPPKQHPDMSFLLEQELEEMEAYVESIQPSKPKTSTRTKLPLTEDYRIPFMKVPNSALADCKESFTATDDRRQKSSTQFFDCTGVMGLLC</sequence>
<name>A0ABR3F840_9AGAR</name>
<dbReference type="Proteomes" id="UP001465976">
    <property type="component" value="Unassembled WGS sequence"/>
</dbReference>
<comment type="caution">
    <text evidence="1">The sequence shown here is derived from an EMBL/GenBank/DDBJ whole genome shotgun (WGS) entry which is preliminary data.</text>
</comment>
<evidence type="ECO:0008006" key="3">
    <source>
        <dbReference type="Google" id="ProtNLM"/>
    </source>
</evidence>
<evidence type="ECO:0000313" key="2">
    <source>
        <dbReference type="Proteomes" id="UP001465976"/>
    </source>
</evidence>
<organism evidence="1 2">
    <name type="scientific">Marasmius crinis-equi</name>
    <dbReference type="NCBI Taxonomy" id="585013"/>
    <lineage>
        <taxon>Eukaryota</taxon>
        <taxon>Fungi</taxon>
        <taxon>Dikarya</taxon>
        <taxon>Basidiomycota</taxon>
        <taxon>Agaricomycotina</taxon>
        <taxon>Agaricomycetes</taxon>
        <taxon>Agaricomycetidae</taxon>
        <taxon>Agaricales</taxon>
        <taxon>Marasmiineae</taxon>
        <taxon>Marasmiaceae</taxon>
        <taxon>Marasmius</taxon>
    </lineage>
</organism>